<keyword evidence="1" id="KW-0812">Transmembrane</keyword>
<dbReference type="RefSeq" id="WP_382406382.1">
    <property type="nucleotide sequence ID" value="NZ_JBHSGU010000002.1"/>
</dbReference>
<dbReference type="Proteomes" id="UP001595897">
    <property type="component" value="Unassembled WGS sequence"/>
</dbReference>
<gene>
    <name evidence="2" type="ORF">ACFO4O_05670</name>
</gene>
<accession>A0ABV9LUM1</accession>
<organism evidence="2 3">
    <name type="scientific">Glaciecola siphonariae</name>
    <dbReference type="NCBI Taxonomy" id="521012"/>
    <lineage>
        <taxon>Bacteria</taxon>
        <taxon>Pseudomonadati</taxon>
        <taxon>Pseudomonadota</taxon>
        <taxon>Gammaproteobacteria</taxon>
        <taxon>Alteromonadales</taxon>
        <taxon>Alteromonadaceae</taxon>
        <taxon>Glaciecola</taxon>
    </lineage>
</organism>
<comment type="caution">
    <text evidence="2">The sequence shown here is derived from an EMBL/GenBank/DDBJ whole genome shotgun (WGS) entry which is preliminary data.</text>
</comment>
<evidence type="ECO:0000256" key="1">
    <source>
        <dbReference type="SAM" id="Phobius"/>
    </source>
</evidence>
<evidence type="ECO:0000313" key="2">
    <source>
        <dbReference type="EMBL" id="MFC4699643.1"/>
    </source>
</evidence>
<proteinExistence type="predicted"/>
<feature type="transmembrane region" description="Helical" evidence="1">
    <location>
        <begin position="81"/>
        <end position="99"/>
    </location>
</feature>
<keyword evidence="3" id="KW-1185">Reference proteome</keyword>
<protein>
    <recommendedName>
        <fullName evidence="4">Zinc ribbon domain-containing protein</fullName>
    </recommendedName>
</protein>
<sequence length="110" mass="12286">MAITNCPACSKPISDKAQVCPHCSLNMGGASPEDIQRKLSMERFQKLHRIQNQSMMAILIFIVGIYFVFMGDFPDTEKGVLMYNIAVGVAALGFIWYAVNRVRITLAKRS</sequence>
<name>A0ABV9LUM1_9ALTE</name>
<keyword evidence="1" id="KW-0472">Membrane</keyword>
<dbReference type="EMBL" id="JBHSGU010000002">
    <property type="protein sequence ID" value="MFC4699643.1"/>
    <property type="molecule type" value="Genomic_DNA"/>
</dbReference>
<feature type="transmembrane region" description="Helical" evidence="1">
    <location>
        <begin position="50"/>
        <end position="69"/>
    </location>
</feature>
<reference evidence="3" key="1">
    <citation type="journal article" date="2019" name="Int. J. Syst. Evol. Microbiol.">
        <title>The Global Catalogue of Microorganisms (GCM) 10K type strain sequencing project: providing services to taxonomists for standard genome sequencing and annotation.</title>
        <authorList>
            <consortium name="The Broad Institute Genomics Platform"/>
            <consortium name="The Broad Institute Genome Sequencing Center for Infectious Disease"/>
            <person name="Wu L."/>
            <person name="Ma J."/>
        </authorList>
    </citation>
    <scope>NUCLEOTIDE SEQUENCE [LARGE SCALE GENOMIC DNA]</scope>
    <source>
        <strain evidence="3">KACC 12507</strain>
    </source>
</reference>
<evidence type="ECO:0000313" key="3">
    <source>
        <dbReference type="Proteomes" id="UP001595897"/>
    </source>
</evidence>
<keyword evidence="1" id="KW-1133">Transmembrane helix</keyword>
<evidence type="ECO:0008006" key="4">
    <source>
        <dbReference type="Google" id="ProtNLM"/>
    </source>
</evidence>